<reference evidence="2 3" key="1">
    <citation type="journal article" date="2019" name="New Phytol.">
        <title>Comparative genomics reveals unique wood-decay strategies and fruiting body development in the Schizophyllaceae.</title>
        <authorList>
            <person name="Almasi E."/>
            <person name="Sahu N."/>
            <person name="Krizsan K."/>
            <person name="Balint B."/>
            <person name="Kovacs G.M."/>
            <person name="Kiss B."/>
            <person name="Cseklye J."/>
            <person name="Drula E."/>
            <person name="Henrissat B."/>
            <person name="Nagy I."/>
            <person name="Chovatia M."/>
            <person name="Adam C."/>
            <person name="LaButti K."/>
            <person name="Lipzen A."/>
            <person name="Riley R."/>
            <person name="Grigoriev I.V."/>
            <person name="Nagy L.G."/>
        </authorList>
    </citation>
    <scope>NUCLEOTIDE SEQUENCE [LARGE SCALE GENOMIC DNA]</scope>
    <source>
        <strain evidence="2 3">NL-1724</strain>
    </source>
</reference>
<gene>
    <name evidence="2" type="ORF">BD626DRAFT_271050</name>
</gene>
<feature type="compositionally biased region" description="Acidic residues" evidence="1">
    <location>
        <begin position="140"/>
        <end position="178"/>
    </location>
</feature>
<organism evidence="2 3">
    <name type="scientific">Schizophyllum amplum</name>
    <dbReference type="NCBI Taxonomy" id="97359"/>
    <lineage>
        <taxon>Eukaryota</taxon>
        <taxon>Fungi</taxon>
        <taxon>Dikarya</taxon>
        <taxon>Basidiomycota</taxon>
        <taxon>Agaricomycotina</taxon>
        <taxon>Agaricomycetes</taxon>
        <taxon>Agaricomycetidae</taxon>
        <taxon>Agaricales</taxon>
        <taxon>Schizophyllaceae</taxon>
        <taxon>Schizophyllum</taxon>
    </lineage>
</organism>
<accession>A0A550CF15</accession>
<evidence type="ECO:0000313" key="3">
    <source>
        <dbReference type="Proteomes" id="UP000320762"/>
    </source>
</evidence>
<dbReference type="AlphaFoldDB" id="A0A550CF15"/>
<dbReference type="Proteomes" id="UP000320762">
    <property type="component" value="Unassembled WGS sequence"/>
</dbReference>
<dbReference type="EMBL" id="VDMD01000009">
    <property type="protein sequence ID" value="TRM63374.1"/>
    <property type="molecule type" value="Genomic_DNA"/>
</dbReference>
<name>A0A550CF15_9AGAR</name>
<feature type="compositionally biased region" description="Low complexity" evidence="1">
    <location>
        <begin position="206"/>
        <end position="284"/>
    </location>
</feature>
<keyword evidence="3" id="KW-1185">Reference proteome</keyword>
<feature type="region of interest" description="Disordered" evidence="1">
    <location>
        <begin position="112"/>
        <end position="365"/>
    </location>
</feature>
<evidence type="ECO:0000313" key="2">
    <source>
        <dbReference type="EMBL" id="TRM63374.1"/>
    </source>
</evidence>
<sequence length="389" mass="43143">MICARVKMHRVALDALLTPSLPPIMDDPAQAFRCRKPNCPDPAYPRDANHKTLQSQRNEHCGKFHSVYVTVDWEGNPIRIERDERSGKFQCPCGSAKHARRHSGRMRALFRRDRHPAATVTGGWEDTEDENDASFKDVDRDMEDDDCEFENDDRDLEDTDRDFEEDEVPVDYDDDTADENSSTIEIISPSPPPVLVSRRTSKKRVASSSTRVDVSSGSRDASSSSRVASSSSRVAPSSSRVAPSSSRVASSSSRVLLPSSRVAPPGSRAPPSSSRIAPSSSRVANKSAGTYPTTPSRKSRTSAPSGSTLSQAHATPSTSKVRLQSRRSPSPARPQKRKRDKHDPSSDDSLMLLEAKVNQRERDARKRYLKYRIAELDKEAKGDKKSRHD</sequence>
<dbReference type="OrthoDB" id="10507933at2759"/>
<proteinExistence type="predicted"/>
<feature type="compositionally biased region" description="Polar residues" evidence="1">
    <location>
        <begin position="287"/>
        <end position="328"/>
    </location>
</feature>
<protein>
    <submittedName>
        <fullName evidence="2">Uncharacterized protein</fullName>
    </submittedName>
</protein>
<comment type="caution">
    <text evidence="2">The sequence shown here is derived from an EMBL/GenBank/DDBJ whole genome shotgun (WGS) entry which is preliminary data.</text>
</comment>
<feature type="compositionally biased region" description="Low complexity" evidence="1">
    <location>
        <begin position="179"/>
        <end position="188"/>
    </location>
</feature>
<evidence type="ECO:0000256" key="1">
    <source>
        <dbReference type="SAM" id="MobiDB-lite"/>
    </source>
</evidence>